<dbReference type="Gene3D" id="3.10.180.10">
    <property type="entry name" value="2,3-Dihydroxybiphenyl 1,2-Dioxygenase, domain 1"/>
    <property type="match status" value="1"/>
</dbReference>
<keyword evidence="2" id="KW-1185">Reference proteome</keyword>
<dbReference type="PANTHER" id="PTHR37519:SF1">
    <property type="entry name" value="DIHYDROXYBIPHENYL DIOXYGENASE DOMAIN-CONTAINING PROTEIN"/>
    <property type="match status" value="1"/>
</dbReference>
<dbReference type="Pfam" id="PF06185">
    <property type="entry name" value="YecM"/>
    <property type="match status" value="1"/>
</dbReference>
<name>A0A233RGC4_9GAMM</name>
<reference evidence="1 2" key="1">
    <citation type="submission" date="2017-08" db="EMBL/GenBank/DDBJ databases">
        <title>A Genome Sequence of Oceanimonas doudoroffii ATCC 27123T.</title>
        <authorList>
            <person name="Brennan M.A."/>
            <person name="Maclea K.S."/>
            <person name="Mcclelland W.D."/>
            <person name="Trachtenberg A.M."/>
        </authorList>
    </citation>
    <scope>NUCLEOTIDE SEQUENCE [LARGE SCALE GENOMIC DNA]</scope>
    <source>
        <strain evidence="1 2">ATCC 27123</strain>
    </source>
</reference>
<dbReference type="PANTHER" id="PTHR37519">
    <property type="match status" value="1"/>
</dbReference>
<proteinExistence type="predicted"/>
<dbReference type="AlphaFoldDB" id="A0A233RGC4"/>
<accession>A0A233RGC4</accession>
<dbReference type="EMBL" id="NBIM01000001">
    <property type="protein sequence ID" value="OXY82434.1"/>
    <property type="molecule type" value="Genomic_DNA"/>
</dbReference>
<gene>
    <name evidence="1" type="ORF">B6S08_02575</name>
</gene>
<dbReference type="InterPro" id="IPR029068">
    <property type="entry name" value="Glyas_Bleomycin-R_OHBP_Dase"/>
</dbReference>
<dbReference type="InterPro" id="IPR010393">
    <property type="entry name" value="DUF991_YecM-like"/>
</dbReference>
<dbReference type="OrthoDB" id="5689462at2"/>
<protein>
    <submittedName>
        <fullName evidence="1">Uncharacterized protein</fullName>
    </submittedName>
</protein>
<evidence type="ECO:0000313" key="1">
    <source>
        <dbReference type="EMBL" id="OXY82434.1"/>
    </source>
</evidence>
<dbReference type="SUPFAM" id="SSF54593">
    <property type="entry name" value="Glyoxalase/Bleomycin resistance protein/Dihydroxybiphenyl dioxygenase"/>
    <property type="match status" value="1"/>
</dbReference>
<organism evidence="1 2">
    <name type="scientific">Oceanimonas doudoroffii</name>
    <dbReference type="NCBI Taxonomy" id="84158"/>
    <lineage>
        <taxon>Bacteria</taxon>
        <taxon>Pseudomonadati</taxon>
        <taxon>Pseudomonadota</taxon>
        <taxon>Gammaproteobacteria</taxon>
        <taxon>Aeromonadales</taxon>
        <taxon>Aeromonadaceae</taxon>
        <taxon>Oceanimonas</taxon>
    </lineage>
</organism>
<dbReference type="Proteomes" id="UP000242757">
    <property type="component" value="Unassembled WGS sequence"/>
</dbReference>
<sequence length="184" mass="19724">MVSPMPSLHALLGNTDAFFAELANGLADHGLPATLGPMDHLCYRAASNDEYISLKDGLSAHGQVLVEGMIGGRPIITYALHRPLASPFGPVPCLELAAPKAGKRHSTGLEHGEIVVPSLTALLETYPQVPFEQKGLPDELTLSLPPLQVKFHRRSLADTIAHEITNGLVVPVPSGYFQRQTHKG</sequence>
<comment type="caution">
    <text evidence="1">The sequence shown here is derived from an EMBL/GenBank/DDBJ whole genome shotgun (WGS) entry which is preliminary data.</text>
</comment>
<evidence type="ECO:0000313" key="2">
    <source>
        <dbReference type="Proteomes" id="UP000242757"/>
    </source>
</evidence>